<feature type="region of interest" description="Disordered" evidence="3">
    <location>
        <begin position="144"/>
        <end position="181"/>
    </location>
</feature>
<dbReference type="CDD" id="cd00030">
    <property type="entry name" value="C2"/>
    <property type="match status" value="1"/>
</dbReference>
<dbReference type="OMA" id="FKTEPIM"/>
<name>D2VW36_NAEGR</name>
<feature type="region of interest" description="Disordered" evidence="3">
    <location>
        <begin position="364"/>
        <end position="400"/>
    </location>
</feature>
<organism evidence="6">
    <name type="scientific">Naegleria gruberi</name>
    <name type="common">Amoeba</name>
    <dbReference type="NCBI Taxonomy" id="5762"/>
    <lineage>
        <taxon>Eukaryota</taxon>
        <taxon>Discoba</taxon>
        <taxon>Heterolobosea</taxon>
        <taxon>Tetramitia</taxon>
        <taxon>Eutetramitia</taxon>
        <taxon>Vahlkampfiidae</taxon>
        <taxon>Naegleria</taxon>
    </lineage>
</organism>
<keyword evidence="2" id="KW-0106">Calcium</keyword>
<evidence type="ECO:0000313" key="5">
    <source>
        <dbReference type="EMBL" id="EFC38946.1"/>
    </source>
</evidence>
<feature type="domain" description="C2" evidence="4">
    <location>
        <begin position="1"/>
        <end position="108"/>
    </location>
</feature>
<feature type="compositionally biased region" description="Low complexity" evidence="3">
    <location>
        <begin position="279"/>
        <end position="296"/>
    </location>
</feature>
<evidence type="ECO:0000259" key="4">
    <source>
        <dbReference type="PROSITE" id="PS50004"/>
    </source>
</evidence>
<feature type="compositionally biased region" description="Low complexity" evidence="3">
    <location>
        <begin position="364"/>
        <end position="373"/>
    </location>
</feature>
<feature type="region of interest" description="Disordered" evidence="3">
    <location>
        <begin position="279"/>
        <end position="320"/>
    </location>
</feature>
<dbReference type="Pfam" id="PF00168">
    <property type="entry name" value="C2"/>
    <property type="match status" value="1"/>
</dbReference>
<feature type="compositionally biased region" description="Low complexity" evidence="3">
    <location>
        <begin position="153"/>
        <end position="177"/>
    </location>
</feature>
<dbReference type="SMART" id="SM00239">
    <property type="entry name" value="C2"/>
    <property type="match status" value="1"/>
</dbReference>
<dbReference type="Gene3D" id="2.60.40.150">
    <property type="entry name" value="C2 domain"/>
    <property type="match status" value="1"/>
</dbReference>
<dbReference type="VEuPathDB" id="AmoebaDB:NAEGRDRAFT_52718"/>
<dbReference type="EMBL" id="GG738903">
    <property type="protein sequence ID" value="EFC38946.1"/>
    <property type="molecule type" value="Genomic_DNA"/>
</dbReference>
<keyword evidence="1" id="KW-0479">Metal-binding</keyword>
<dbReference type="KEGG" id="ngr:NAEGRDRAFT_52718"/>
<dbReference type="GeneID" id="8850800"/>
<dbReference type="OrthoDB" id="67700at2759"/>
<sequence>MPNINIRLRQAKNLAAKDLSKTSDPLVICTVNNKKSFKTEPIMMDCNPNWETHKKPIKHEFTVNFDKLTDVIQLQVEDYNIFSKNKPIGSCQIPLQFLEKSKPMEFTFDLRDTKQAIAGQLVVLLEAMDFGIVPSTTTVPMYPLPTQQPYSPPISVVQTQQPQQPQPQIQPQQPQQQLVGNLQRNDSSPTLAALRHGSFLTNNNTGVGGQSPIQQHPLQTSQSFIMQKTTMDQQQSSMMMGTGSNSVYGMPLPQQYVNNGMQQQQQQPLTHSNSFINYSQQPQQQQPPSMYNNSQQGVNIISPSANNNNNIGTQYTPPQQYNQQYNQGIVNSPGSISSPSNLQPMNNSSSYNLMNNCQLQGNVQAQQIQQNDNSVSTPRKALPTLPVKQGSTSPQTIGQPTIDSQIPKPNELPQSNQWTGVVTDQYIDYVVSQLPIPLSIPEYYQRFVKPFKI</sequence>
<dbReference type="InterPro" id="IPR000008">
    <property type="entry name" value="C2_dom"/>
</dbReference>
<dbReference type="RefSeq" id="XP_002671690.1">
    <property type="nucleotide sequence ID" value="XM_002671644.1"/>
</dbReference>
<evidence type="ECO:0000313" key="6">
    <source>
        <dbReference type="Proteomes" id="UP000006671"/>
    </source>
</evidence>
<dbReference type="InterPro" id="IPR035892">
    <property type="entry name" value="C2_domain_sf"/>
</dbReference>
<evidence type="ECO:0000256" key="2">
    <source>
        <dbReference type="ARBA" id="ARBA00022837"/>
    </source>
</evidence>
<proteinExistence type="predicted"/>
<accession>D2VW36</accession>
<evidence type="ECO:0000256" key="3">
    <source>
        <dbReference type="SAM" id="MobiDB-lite"/>
    </source>
</evidence>
<feature type="compositionally biased region" description="Low complexity" evidence="3">
    <location>
        <begin position="306"/>
        <end position="320"/>
    </location>
</feature>
<reference evidence="5 6" key="1">
    <citation type="journal article" date="2010" name="Cell">
        <title>The genome of Naegleria gruberi illuminates early eukaryotic versatility.</title>
        <authorList>
            <person name="Fritz-Laylin L.K."/>
            <person name="Prochnik S.E."/>
            <person name="Ginger M.L."/>
            <person name="Dacks J.B."/>
            <person name="Carpenter M.L."/>
            <person name="Field M.C."/>
            <person name="Kuo A."/>
            <person name="Paredez A."/>
            <person name="Chapman J."/>
            <person name="Pham J."/>
            <person name="Shu S."/>
            <person name="Neupane R."/>
            <person name="Cipriano M."/>
            <person name="Mancuso J."/>
            <person name="Tu H."/>
            <person name="Salamov A."/>
            <person name="Lindquist E."/>
            <person name="Shapiro H."/>
            <person name="Lucas S."/>
            <person name="Grigoriev I.V."/>
            <person name="Cande W.Z."/>
            <person name="Fulton C."/>
            <person name="Rokhsar D.S."/>
            <person name="Dawson S.C."/>
        </authorList>
    </citation>
    <scope>NUCLEOTIDE SEQUENCE [LARGE SCALE GENOMIC DNA]</scope>
    <source>
        <strain evidence="5 6">NEG-M</strain>
    </source>
</reference>
<keyword evidence="6" id="KW-1185">Reference proteome</keyword>
<dbReference type="Proteomes" id="UP000006671">
    <property type="component" value="Unassembled WGS sequence"/>
</dbReference>
<gene>
    <name evidence="5" type="ORF">NAEGRDRAFT_52718</name>
</gene>
<dbReference type="PANTHER" id="PTHR45911">
    <property type="entry name" value="C2 DOMAIN-CONTAINING PROTEIN"/>
    <property type="match status" value="1"/>
</dbReference>
<feature type="compositionally biased region" description="Polar residues" evidence="3">
    <location>
        <begin position="389"/>
        <end position="400"/>
    </location>
</feature>
<dbReference type="InParanoid" id="D2VW36"/>
<evidence type="ECO:0000256" key="1">
    <source>
        <dbReference type="ARBA" id="ARBA00022723"/>
    </source>
</evidence>
<dbReference type="GO" id="GO:0046872">
    <property type="term" value="F:metal ion binding"/>
    <property type="evidence" value="ECO:0007669"/>
    <property type="project" value="UniProtKB-KW"/>
</dbReference>
<protein>
    <submittedName>
        <fullName evidence="5">Predicted protein</fullName>
    </submittedName>
</protein>
<dbReference type="AlphaFoldDB" id="D2VW36"/>
<dbReference type="PROSITE" id="PS50004">
    <property type="entry name" value="C2"/>
    <property type="match status" value="1"/>
</dbReference>
<dbReference type="SUPFAM" id="SSF49562">
    <property type="entry name" value="C2 domain (Calcium/lipid-binding domain, CaLB)"/>
    <property type="match status" value="1"/>
</dbReference>